<keyword evidence="1" id="KW-0732">Signal</keyword>
<gene>
    <name evidence="2" type="ORF">LX64_01666</name>
</gene>
<keyword evidence="3" id="KW-1185">Reference proteome</keyword>
<name>A0A327QPN2_9BACT</name>
<organism evidence="2 3">
    <name type="scientific">Chitinophaga skermanii</name>
    <dbReference type="NCBI Taxonomy" id="331697"/>
    <lineage>
        <taxon>Bacteria</taxon>
        <taxon>Pseudomonadati</taxon>
        <taxon>Bacteroidota</taxon>
        <taxon>Chitinophagia</taxon>
        <taxon>Chitinophagales</taxon>
        <taxon>Chitinophagaceae</taxon>
        <taxon>Chitinophaga</taxon>
    </lineage>
</organism>
<evidence type="ECO:0000256" key="1">
    <source>
        <dbReference type="SAM" id="SignalP"/>
    </source>
</evidence>
<reference evidence="2 3" key="1">
    <citation type="submission" date="2018-06" db="EMBL/GenBank/DDBJ databases">
        <title>Genomic Encyclopedia of Archaeal and Bacterial Type Strains, Phase II (KMG-II): from individual species to whole genera.</title>
        <authorList>
            <person name="Goeker M."/>
        </authorList>
    </citation>
    <scope>NUCLEOTIDE SEQUENCE [LARGE SCALE GENOMIC DNA]</scope>
    <source>
        <strain evidence="2 3">DSM 23857</strain>
    </source>
</reference>
<evidence type="ECO:0000313" key="2">
    <source>
        <dbReference type="EMBL" id="RAJ06539.1"/>
    </source>
</evidence>
<dbReference type="OrthoDB" id="9809727at2"/>
<sequence>MRLYKYFLILCLVCAASHVQAQFSFTFMPEIHGRSMDGLMMVKIGNHTQEKKFVQLVVTVREAKAGQILTVRTAPFELYPGVTSPLQSSVFNSNVSFAQNKLASIVRQSNYFPEGDYEYCFALEGTGTSGEPGTLQEYCFDYQLQPLSPLMLLEPYEDETVCTPRPALFWQPMMPSIPGLQYRLVLVEVKPGQQKAEAIHYNMALVNQPNIPSPFLFYPAIARPLENGKTYAWQVTAYKNDVILGTSEIWTLNAQCDDLAADQKNEPVYNNIQVLAQRGYFVAHGNVTFIMDGVPRSENLVYSITCLNKPNLNMKRLPAVPLNPGLNLVNIDVKDRRSFVDGYFYLLKVELPTKETKEIRFLYKSK</sequence>
<dbReference type="RefSeq" id="WP_111597151.1">
    <property type="nucleotide sequence ID" value="NZ_QLLL01000003.1"/>
</dbReference>
<dbReference type="Proteomes" id="UP000249547">
    <property type="component" value="Unassembled WGS sequence"/>
</dbReference>
<accession>A0A327QPN2</accession>
<evidence type="ECO:0008006" key="4">
    <source>
        <dbReference type="Google" id="ProtNLM"/>
    </source>
</evidence>
<protein>
    <recommendedName>
        <fullName evidence="4">DUF928 domain-containing protein</fullName>
    </recommendedName>
</protein>
<evidence type="ECO:0000313" key="3">
    <source>
        <dbReference type="Proteomes" id="UP000249547"/>
    </source>
</evidence>
<proteinExistence type="predicted"/>
<feature type="signal peptide" evidence="1">
    <location>
        <begin position="1"/>
        <end position="21"/>
    </location>
</feature>
<dbReference type="AlphaFoldDB" id="A0A327QPN2"/>
<dbReference type="EMBL" id="QLLL01000003">
    <property type="protein sequence ID" value="RAJ06539.1"/>
    <property type="molecule type" value="Genomic_DNA"/>
</dbReference>
<feature type="chain" id="PRO_5016283869" description="DUF928 domain-containing protein" evidence="1">
    <location>
        <begin position="22"/>
        <end position="366"/>
    </location>
</feature>
<comment type="caution">
    <text evidence="2">The sequence shown here is derived from an EMBL/GenBank/DDBJ whole genome shotgun (WGS) entry which is preliminary data.</text>
</comment>